<dbReference type="GO" id="GO:0005615">
    <property type="term" value="C:extracellular space"/>
    <property type="evidence" value="ECO:0007669"/>
    <property type="project" value="TreeGrafter"/>
</dbReference>
<dbReference type="Proteomes" id="UP000014760">
    <property type="component" value="Unassembled WGS sequence"/>
</dbReference>
<dbReference type="InterPro" id="IPR005199">
    <property type="entry name" value="Glyco_hydro_79"/>
</dbReference>
<dbReference type="Gene3D" id="3.20.20.80">
    <property type="entry name" value="Glycosidases"/>
    <property type="match status" value="1"/>
</dbReference>
<comment type="similarity">
    <text evidence="1">Belongs to the glycosyl hydrolase 79 family.</text>
</comment>
<name>R7TGU6_CAPTE</name>
<evidence type="ECO:0008006" key="6">
    <source>
        <dbReference type="Google" id="ProtNLM"/>
    </source>
</evidence>
<dbReference type="SUPFAM" id="SSF51445">
    <property type="entry name" value="(Trans)glycosidases"/>
    <property type="match status" value="1"/>
</dbReference>
<dbReference type="InterPro" id="IPR017853">
    <property type="entry name" value="GH"/>
</dbReference>
<dbReference type="EMBL" id="KB309945">
    <property type="protein sequence ID" value="ELT92924.1"/>
    <property type="molecule type" value="Genomic_DNA"/>
</dbReference>
<evidence type="ECO:0000313" key="4">
    <source>
        <dbReference type="EnsemblMetazoa" id="CapteP216883"/>
    </source>
</evidence>
<dbReference type="AlphaFoldDB" id="R7TGU6"/>
<dbReference type="PANTHER" id="PTHR46145:SF4">
    <property type="entry name" value="HEPARANASE"/>
    <property type="match status" value="1"/>
</dbReference>
<reference evidence="5" key="1">
    <citation type="submission" date="2012-12" db="EMBL/GenBank/DDBJ databases">
        <authorList>
            <person name="Hellsten U."/>
            <person name="Grimwood J."/>
            <person name="Chapman J.A."/>
            <person name="Shapiro H."/>
            <person name="Aerts A."/>
            <person name="Otillar R.P."/>
            <person name="Terry A.Y."/>
            <person name="Boore J.L."/>
            <person name="Simakov O."/>
            <person name="Marletaz F."/>
            <person name="Cho S.-J."/>
            <person name="Edsinger-Gonzales E."/>
            <person name="Havlak P."/>
            <person name="Kuo D.-H."/>
            <person name="Larsson T."/>
            <person name="Lv J."/>
            <person name="Arendt D."/>
            <person name="Savage R."/>
            <person name="Osoegawa K."/>
            <person name="de Jong P."/>
            <person name="Lindberg D.R."/>
            <person name="Seaver E.C."/>
            <person name="Weisblat D.A."/>
            <person name="Putnam N.H."/>
            <person name="Grigoriev I.V."/>
            <person name="Rokhsar D.S."/>
        </authorList>
    </citation>
    <scope>NUCLEOTIDE SEQUENCE</scope>
    <source>
        <strain evidence="5">I ESC-2004</strain>
    </source>
</reference>
<evidence type="ECO:0000256" key="1">
    <source>
        <dbReference type="ARBA" id="ARBA00009800"/>
    </source>
</evidence>
<dbReference type="OrthoDB" id="10066041at2759"/>
<evidence type="ECO:0000313" key="5">
    <source>
        <dbReference type="Proteomes" id="UP000014760"/>
    </source>
</evidence>
<protein>
    <recommendedName>
        <fullName evidence="6">Heparanase</fullName>
    </recommendedName>
</protein>
<dbReference type="OMA" id="CTPFTKN"/>
<accession>R7TGU6</accession>
<dbReference type="GO" id="GO:0031012">
    <property type="term" value="C:extracellular matrix"/>
    <property type="evidence" value="ECO:0007669"/>
    <property type="project" value="TreeGrafter"/>
</dbReference>
<dbReference type="GO" id="GO:0016798">
    <property type="term" value="F:hydrolase activity, acting on glycosyl bonds"/>
    <property type="evidence" value="ECO:0007669"/>
    <property type="project" value="InterPro"/>
</dbReference>
<organism evidence="3">
    <name type="scientific">Capitella teleta</name>
    <name type="common">Polychaete worm</name>
    <dbReference type="NCBI Taxonomy" id="283909"/>
    <lineage>
        <taxon>Eukaryota</taxon>
        <taxon>Metazoa</taxon>
        <taxon>Spiralia</taxon>
        <taxon>Lophotrochozoa</taxon>
        <taxon>Annelida</taxon>
        <taxon>Polychaeta</taxon>
        <taxon>Sedentaria</taxon>
        <taxon>Scolecida</taxon>
        <taxon>Capitellidae</taxon>
        <taxon>Capitella</taxon>
    </lineage>
</organism>
<keyword evidence="5" id="KW-1185">Reference proteome</keyword>
<dbReference type="EnsemblMetazoa" id="CapteT216883">
    <property type="protein sequence ID" value="CapteP216883"/>
    <property type="gene ID" value="CapteG216883"/>
</dbReference>
<keyword evidence="2" id="KW-0732">Signal</keyword>
<dbReference type="GO" id="GO:0016020">
    <property type="term" value="C:membrane"/>
    <property type="evidence" value="ECO:0007669"/>
    <property type="project" value="InterPro"/>
</dbReference>
<dbReference type="PANTHER" id="PTHR46145">
    <property type="entry name" value="HEPARANASE"/>
    <property type="match status" value="1"/>
</dbReference>
<feature type="signal peptide" evidence="2">
    <location>
        <begin position="1"/>
        <end position="19"/>
    </location>
</feature>
<reference evidence="4" key="3">
    <citation type="submission" date="2015-06" db="UniProtKB">
        <authorList>
            <consortium name="EnsemblMetazoa"/>
        </authorList>
    </citation>
    <scope>IDENTIFICATION</scope>
</reference>
<sequence length="483" mass="54538">MAILSISFVIVSILRFSAAISALNEISKSPGDESKVEKIFTPVVSMATAVNEVDERFLSVAIESAIVHRWRHFDTSNVRLQTLCRGLSPAFLRVGGTSADFLIFKPNGRSPRSNYEPRFEDSYQDEAFDGKHYDNFTMNAESWDTLNTFAYQSGWDLLFDLNVLLRKADSSWDSENATHLLEYSIHKNYSQHLHFELGNEPDAFKHSVNRSLSADQLGRDFLALRSLVKQDPRFARHFARSLLVGPDVTRPKKKSLKYLSQYLRSKFLQVVGQRVDRVTFHQYYCNGRNTSLQEFLDPHTLSQLPMQISRLRYSIRKFDNVTLWLGETSSCYGGGAPVLSESFVAGFLWADKLGVAAVSGIQVVIRQSLFSGHYSLIDNDYKPNPLPIEYEQGSVTLMILNLRNRTSTIDIEAKKHVYWLTAHGPKGLVSRLVDLNGKTLKMLDAHTLPEFQPQEVKSRTLSVPALSYGFVVLPEAAAPACLE</sequence>
<dbReference type="HOGENOM" id="CLU_021823_0_1_1"/>
<gene>
    <name evidence="3" type="ORF">CAPTEDRAFT_216883</name>
</gene>
<evidence type="ECO:0000256" key="2">
    <source>
        <dbReference type="SAM" id="SignalP"/>
    </source>
</evidence>
<proteinExistence type="inferred from homology"/>
<reference evidence="3 5" key="2">
    <citation type="journal article" date="2013" name="Nature">
        <title>Insights into bilaterian evolution from three spiralian genomes.</title>
        <authorList>
            <person name="Simakov O."/>
            <person name="Marletaz F."/>
            <person name="Cho S.J."/>
            <person name="Edsinger-Gonzales E."/>
            <person name="Havlak P."/>
            <person name="Hellsten U."/>
            <person name="Kuo D.H."/>
            <person name="Larsson T."/>
            <person name="Lv J."/>
            <person name="Arendt D."/>
            <person name="Savage R."/>
            <person name="Osoegawa K."/>
            <person name="de Jong P."/>
            <person name="Grimwood J."/>
            <person name="Chapman J.A."/>
            <person name="Shapiro H."/>
            <person name="Aerts A."/>
            <person name="Otillar R.P."/>
            <person name="Terry A.Y."/>
            <person name="Boore J.L."/>
            <person name="Grigoriev I.V."/>
            <person name="Lindberg D.R."/>
            <person name="Seaver E.C."/>
            <person name="Weisblat D.A."/>
            <person name="Putnam N.H."/>
            <person name="Rokhsar D.S."/>
        </authorList>
    </citation>
    <scope>NUCLEOTIDE SEQUENCE</scope>
    <source>
        <strain evidence="3 5">I ESC-2004</strain>
    </source>
</reference>
<evidence type="ECO:0000313" key="3">
    <source>
        <dbReference type="EMBL" id="ELT92924.1"/>
    </source>
</evidence>
<feature type="chain" id="PRO_5008787000" description="Heparanase" evidence="2">
    <location>
        <begin position="20"/>
        <end position="483"/>
    </location>
</feature>
<dbReference type="EMBL" id="AMQN01013082">
    <property type="status" value="NOT_ANNOTATED_CDS"/>
    <property type="molecule type" value="Genomic_DNA"/>
</dbReference>
<dbReference type="Pfam" id="PF03662">
    <property type="entry name" value="Glyco_hydro_79n"/>
    <property type="match status" value="1"/>
</dbReference>